<evidence type="ECO:0000256" key="6">
    <source>
        <dbReference type="ARBA" id="ARBA00022729"/>
    </source>
</evidence>
<evidence type="ECO:0000256" key="12">
    <source>
        <dbReference type="ARBA" id="ARBA00023180"/>
    </source>
</evidence>
<keyword evidence="10 13" id="KW-0472">Membrane</keyword>
<dbReference type="SUPFAM" id="SSF52200">
    <property type="entry name" value="Toll/Interleukin receptor TIR domain"/>
    <property type="match status" value="1"/>
</dbReference>
<dbReference type="InterPro" id="IPR032675">
    <property type="entry name" value="LRR_dom_sf"/>
</dbReference>
<keyword evidence="6 14" id="KW-0732">Signal</keyword>
<comment type="similarity">
    <text evidence="2">Belongs to the Toll-like receptor family.</text>
</comment>
<sequence>MAYLLVLCLVVLQWRTARPGIIPFTPMVSIYYVCGPCKCSSSGLDVDCSSRNLTSVPIADLPASTTTINLSNNSISTLPPGAFAKFPNLHTLDLSQNLLGKGNSSLDGDIFHGIEHLQQLNLAANDLDLRASESEFPSAPTTRPFVLLPSLQQLDLSVNKLDAVPSDLFQGLNGSLKSLDLSHNQLGQTHQTFLPNFPRNLLHLDLFHNALTGFQKQAFSGLHHLEWLNLRHNHIPPSTKAYPPGLFDPFGESLIELQIQGNCDSKCSFKHRFYPDTTFAKLTALETLYMDGFYPDLAFGPGFQNMTSLVKLSLSSIDGAFCNLEHIPNNTFQNIWKGLRNLNLSGCAISHIGENAFYPLRNLLSLDVSNNINLSFDRFGAAVYGLQNSSLRELHINAITHPYALCVVLTPENTKYFRNTVIETIHARTNRIEVFTEKALENMPKTLKKVHVDENLLGFGLYFKDLGQLENLREVYNDGFQIALTPPTSYPPQYTQRCRVQVKSEEEDFSSQQHSYYRSDVESREMESSDVNMTFILPPNLDTYVSRWNKLYYKLLTVHFNHNNSLRVLDLSNNLLATWIGPIDGLHSLEVLDLSNNFAYNVSLHFFDTFTSLKLFNGSRNSLRERIQSDVEGKLFSPLKDLEHLDLSKNSINLLPKKAFHGLNNMQTLRLAYNEIFTLDVNLTHMANLTMLDLAYNHISTLPQSIMDHLDSVAERHSAVYVNMTKNPIACTCKYISFLTWIQQSKVLFIPKTNLPCLRSDGDINTDSDIMVTIDQLKKQCAANNAGMLIGAASCFFCLMVALVSALLYRFRWELRYLYYASRLAYHRLESDHHNFTYDAFVSYSSEDERFVRGELVSELETRAGLRLNVHNRDFIPGRPIPSNIVEAVQNSRRTLVVLTRDLLLSNWCHYEMQMATMEAAYTGRDVLLFLVYESIPSDQMSKDVLYNLQTSTYIEYPQNGDAQLLRDFWKRLSQAIKE</sequence>
<dbReference type="FunFam" id="3.40.50.10140:FF:000001">
    <property type="entry name" value="Toll-like receptor 2"/>
    <property type="match status" value="1"/>
</dbReference>
<dbReference type="PROSITE" id="PS50104">
    <property type="entry name" value="TIR"/>
    <property type="match status" value="1"/>
</dbReference>
<dbReference type="SMART" id="SM00255">
    <property type="entry name" value="TIR"/>
    <property type="match status" value="1"/>
</dbReference>
<dbReference type="PROSITE" id="PS51450">
    <property type="entry name" value="LRR"/>
    <property type="match status" value="2"/>
</dbReference>
<evidence type="ECO:0000256" key="1">
    <source>
        <dbReference type="ARBA" id="ARBA00004479"/>
    </source>
</evidence>
<dbReference type="GO" id="GO:0007165">
    <property type="term" value="P:signal transduction"/>
    <property type="evidence" value="ECO:0007669"/>
    <property type="project" value="InterPro"/>
</dbReference>
<keyword evidence="8" id="KW-0391">Immunity</keyword>
<dbReference type="SMART" id="SM00369">
    <property type="entry name" value="LRR_TYP"/>
    <property type="match status" value="12"/>
</dbReference>
<evidence type="ECO:0000256" key="7">
    <source>
        <dbReference type="ARBA" id="ARBA00022737"/>
    </source>
</evidence>
<dbReference type="Gene3D" id="3.80.10.10">
    <property type="entry name" value="Ribonuclease Inhibitor"/>
    <property type="match status" value="5"/>
</dbReference>
<dbReference type="InterPro" id="IPR003591">
    <property type="entry name" value="Leu-rich_rpt_typical-subtyp"/>
</dbReference>
<evidence type="ECO:0000256" key="2">
    <source>
        <dbReference type="ARBA" id="ARBA00009634"/>
    </source>
</evidence>
<evidence type="ECO:0000256" key="14">
    <source>
        <dbReference type="SAM" id="SignalP"/>
    </source>
</evidence>
<reference evidence="16" key="1">
    <citation type="submission" date="2017-02" db="EMBL/GenBank/DDBJ databases">
        <title>Identification of toll-like receptors in Oncomelania hupensis and defense against Schistosoma japonicum.</title>
        <authorList>
            <person name="Zhao Q.P."/>
            <person name="Gao Q."/>
            <person name="Li Y.W."/>
            <person name="Zhang Y."/>
            <person name="Dong H.F."/>
        </authorList>
    </citation>
    <scope>NUCLEOTIDE SEQUENCE</scope>
    <source>
        <tissue evidence="16">Whole soft body</tissue>
    </source>
</reference>
<keyword evidence="7" id="KW-0677">Repeat</keyword>
<feature type="signal peptide" evidence="14">
    <location>
        <begin position="1"/>
        <end position="19"/>
    </location>
</feature>
<dbReference type="SUPFAM" id="SSF52058">
    <property type="entry name" value="L domain-like"/>
    <property type="match status" value="1"/>
</dbReference>
<keyword evidence="3" id="KW-0399">Innate immunity</keyword>
<dbReference type="SUPFAM" id="SSF52047">
    <property type="entry name" value="RNI-like"/>
    <property type="match status" value="1"/>
</dbReference>
<dbReference type="GO" id="GO:0038023">
    <property type="term" value="F:signaling receptor activity"/>
    <property type="evidence" value="ECO:0007669"/>
    <property type="project" value="TreeGrafter"/>
</dbReference>
<keyword evidence="11" id="KW-0675">Receptor</keyword>
<dbReference type="InterPro" id="IPR035897">
    <property type="entry name" value="Toll_tir_struct_dom_sf"/>
</dbReference>
<dbReference type="PANTHER" id="PTHR24365">
    <property type="entry name" value="TOLL-LIKE RECEPTOR"/>
    <property type="match status" value="1"/>
</dbReference>
<dbReference type="PANTHER" id="PTHR24365:SF541">
    <property type="entry name" value="PROTEIN TOLL-RELATED"/>
    <property type="match status" value="1"/>
</dbReference>
<dbReference type="GO" id="GO:0045087">
    <property type="term" value="P:innate immune response"/>
    <property type="evidence" value="ECO:0007669"/>
    <property type="project" value="UniProtKB-KW"/>
</dbReference>
<organism evidence="16">
    <name type="scientific">Oncomelania hupensis</name>
    <dbReference type="NCBI Taxonomy" id="56141"/>
    <lineage>
        <taxon>Eukaryota</taxon>
        <taxon>Metazoa</taxon>
        <taxon>Spiralia</taxon>
        <taxon>Lophotrochozoa</taxon>
        <taxon>Mollusca</taxon>
        <taxon>Gastropoda</taxon>
        <taxon>Caenogastropoda</taxon>
        <taxon>Littorinimorpha</taxon>
        <taxon>Truncatelloidea</taxon>
        <taxon>Pomatiopsidae</taxon>
        <taxon>Oncomelania</taxon>
    </lineage>
</organism>
<keyword evidence="9 13" id="KW-1133">Transmembrane helix</keyword>
<evidence type="ECO:0000256" key="3">
    <source>
        <dbReference type="ARBA" id="ARBA00022588"/>
    </source>
</evidence>
<feature type="domain" description="TIR" evidence="15">
    <location>
        <begin position="836"/>
        <end position="977"/>
    </location>
</feature>
<dbReference type="PRINTS" id="PR01537">
    <property type="entry name" value="INTRLKN1R1F"/>
</dbReference>
<evidence type="ECO:0000256" key="13">
    <source>
        <dbReference type="SAM" id="Phobius"/>
    </source>
</evidence>
<protein>
    <submittedName>
        <fullName evidence="16">Toll-like recptor 3</fullName>
    </submittedName>
</protein>
<dbReference type="SMART" id="SM00013">
    <property type="entry name" value="LRRNT"/>
    <property type="match status" value="1"/>
</dbReference>
<evidence type="ECO:0000256" key="9">
    <source>
        <dbReference type="ARBA" id="ARBA00022989"/>
    </source>
</evidence>
<keyword evidence="5 13" id="KW-0812">Transmembrane</keyword>
<evidence type="ECO:0000256" key="10">
    <source>
        <dbReference type="ARBA" id="ARBA00023136"/>
    </source>
</evidence>
<evidence type="ECO:0000259" key="15">
    <source>
        <dbReference type="PROSITE" id="PS50104"/>
    </source>
</evidence>
<dbReference type="InterPro" id="IPR000372">
    <property type="entry name" value="LRRNT"/>
</dbReference>
<evidence type="ECO:0000256" key="5">
    <source>
        <dbReference type="ARBA" id="ARBA00022692"/>
    </source>
</evidence>
<gene>
    <name evidence="16" type="primary">TLR3</name>
</gene>
<keyword evidence="4" id="KW-0433">Leucine-rich repeat</keyword>
<proteinExistence type="evidence at transcript level"/>
<evidence type="ECO:0000256" key="11">
    <source>
        <dbReference type="ARBA" id="ARBA00023170"/>
    </source>
</evidence>
<evidence type="ECO:0000313" key="16">
    <source>
        <dbReference type="EMBL" id="ARQ14821.1"/>
    </source>
</evidence>
<keyword evidence="12" id="KW-0325">Glycoprotein</keyword>
<dbReference type="GO" id="GO:0005886">
    <property type="term" value="C:plasma membrane"/>
    <property type="evidence" value="ECO:0007669"/>
    <property type="project" value="TreeGrafter"/>
</dbReference>
<dbReference type="SMART" id="SM00365">
    <property type="entry name" value="LRR_SD22"/>
    <property type="match status" value="6"/>
</dbReference>
<accession>A0A2H4HHW9</accession>
<comment type="subcellular location">
    <subcellularLocation>
        <location evidence="1">Membrane</location>
        <topology evidence="1">Single-pass type I membrane protein</topology>
    </subcellularLocation>
</comment>
<dbReference type="Gene3D" id="3.40.50.10140">
    <property type="entry name" value="Toll/interleukin-1 receptor homology (TIR) domain"/>
    <property type="match status" value="1"/>
</dbReference>
<feature type="chain" id="PRO_5014174416" evidence="14">
    <location>
        <begin position="20"/>
        <end position="979"/>
    </location>
</feature>
<feature type="transmembrane region" description="Helical" evidence="13">
    <location>
        <begin position="786"/>
        <end position="809"/>
    </location>
</feature>
<dbReference type="InterPro" id="IPR000157">
    <property type="entry name" value="TIR_dom"/>
</dbReference>
<evidence type="ECO:0000256" key="4">
    <source>
        <dbReference type="ARBA" id="ARBA00022614"/>
    </source>
</evidence>
<dbReference type="Pfam" id="PF13855">
    <property type="entry name" value="LRR_8"/>
    <property type="match status" value="4"/>
</dbReference>
<dbReference type="AlphaFoldDB" id="A0A2H4HHW9"/>
<evidence type="ECO:0000256" key="8">
    <source>
        <dbReference type="ARBA" id="ARBA00022859"/>
    </source>
</evidence>
<dbReference type="InterPro" id="IPR001611">
    <property type="entry name" value="Leu-rich_rpt"/>
</dbReference>
<name>A0A2H4HHW9_9CAEN</name>
<dbReference type="EMBL" id="KY608721">
    <property type="protein sequence ID" value="ARQ14821.1"/>
    <property type="molecule type" value="mRNA"/>
</dbReference>
<dbReference type="Pfam" id="PF13676">
    <property type="entry name" value="TIR_2"/>
    <property type="match status" value="1"/>
</dbReference>